<dbReference type="KEGG" id="mcha:111015909"/>
<evidence type="ECO:0000313" key="2">
    <source>
        <dbReference type="RefSeq" id="XP_022146787.1"/>
    </source>
</evidence>
<dbReference type="PANTHER" id="PTHR31439:SF4">
    <property type="entry name" value="NEURONAL PAS DOMAIN PROTEIN"/>
    <property type="match status" value="1"/>
</dbReference>
<dbReference type="Proteomes" id="UP000504603">
    <property type="component" value="Unplaced"/>
</dbReference>
<organism evidence="1 2">
    <name type="scientific">Momordica charantia</name>
    <name type="common">Bitter gourd</name>
    <name type="synonym">Balsam pear</name>
    <dbReference type="NCBI Taxonomy" id="3673"/>
    <lineage>
        <taxon>Eukaryota</taxon>
        <taxon>Viridiplantae</taxon>
        <taxon>Streptophyta</taxon>
        <taxon>Embryophyta</taxon>
        <taxon>Tracheophyta</taxon>
        <taxon>Spermatophyta</taxon>
        <taxon>Magnoliopsida</taxon>
        <taxon>eudicotyledons</taxon>
        <taxon>Gunneridae</taxon>
        <taxon>Pentapetalae</taxon>
        <taxon>rosids</taxon>
        <taxon>fabids</taxon>
        <taxon>Cucurbitales</taxon>
        <taxon>Cucurbitaceae</taxon>
        <taxon>Momordiceae</taxon>
        <taxon>Momordica</taxon>
    </lineage>
</organism>
<reference evidence="2" key="1">
    <citation type="submission" date="2025-08" db="UniProtKB">
        <authorList>
            <consortium name="RefSeq"/>
        </authorList>
    </citation>
    <scope>IDENTIFICATION</scope>
    <source>
        <strain evidence="2">OHB3-1</strain>
    </source>
</reference>
<keyword evidence="1" id="KW-1185">Reference proteome</keyword>
<dbReference type="PANTHER" id="PTHR31439">
    <property type="entry name" value="EXPRESSED PROTEIN"/>
    <property type="match status" value="1"/>
</dbReference>
<sequence length="521" mass="59247">MEKTSLVSLRKEYKESSILLSNLHALMASCSFTDVYSWIKNLPPLSQWKTTSISITICASSSTNSSLDVIAAKSLHSPTITFSIVAGFSFPISLWTSKPLNISTKSSNLLDEESISSLLLNCVHDVLYYGSNQQKSSALNFLKSNVAFNSKENFNLAFLTLVFLICIYEAPTDLRSDCLTTLKHHLANCRSRQISKVLMKLLGSNLEEQWMRSLNLSITNWISELKVNSRTIKTPSPLFSYSFSTDGLWKVQLYCPIIAMDNVENSSNPSIDERLQFSLNYHQLEGVLQFNHKAVVREKWTDLRVHVDNIRCDIIRLVNETLLSERGAGGSEKHFPSRISLEITPTMQTNIMSVSVSKSSDNPRIDVGNEKTFEAGFEPPNPALKLAIGETVSMSLKPWKFEQFVHGNAATLNWYLHDSSDGKEVASTRPSKLALINPKAWFRDRYSSAYRPFNKQGGVIFAGDEYGESVWWKIDAKARGKIMEWEIRGWIWLTYWPNKHRTFYTETRRLEFKEILHLPIP</sequence>
<dbReference type="OrthoDB" id="724026at2759"/>
<name>A0A6J1D0J9_MOMCH</name>
<evidence type="ECO:0000313" key="1">
    <source>
        <dbReference type="Proteomes" id="UP000504603"/>
    </source>
</evidence>
<dbReference type="PROSITE" id="PS51257">
    <property type="entry name" value="PROKAR_LIPOPROTEIN"/>
    <property type="match status" value="1"/>
</dbReference>
<dbReference type="AlphaFoldDB" id="A0A6J1D0J9"/>
<protein>
    <submittedName>
        <fullName evidence="2">Uncharacterized protein LOC111015909</fullName>
    </submittedName>
</protein>
<gene>
    <name evidence="2" type="primary">LOC111015909</name>
</gene>
<accession>A0A6J1D0J9</accession>
<dbReference type="GeneID" id="111015909"/>
<proteinExistence type="predicted"/>
<dbReference type="RefSeq" id="XP_022146787.1">
    <property type="nucleotide sequence ID" value="XM_022291095.1"/>
</dbReference>